<evidence type="ECO:0000256" key="1">
    <source>
        <dbReference type="SAM" id="MobiDB-lite"/>
    </source>
</evidence>
<organism evidence="3 4">
    <name type="scientific">Boudabousia liubingyangii</name>
    <dbReference type="NCBI Taxonomy" id="1921764"/>
    <lineage>
        <taxon>Bacteria</taxon>
        <taxon>Bacillati</taxon>
        <taxon>Actinomycetota</taxon>
        <taxon>Actinomycetes</taxon>
        <taxon>Actinomycetales</taxon>
        <taxon>Actinomycetaceae</taxon>
        <taxon>Boudabousia</taxon>
    </lineage>
</organism>
<evidence type="ECO:0000313" key="3">
    <source>
        <dbReference type="EMBL" id="OKL47181.1"/>
    </source>
</evidence>
<reference evidence="3 4" key="1">
    <citation type="submission" date="2016-11" db="EMBL/GenBank/DDBJ databases">
        <title>Actinomyces gypaetusis sp. nov. isolated from the vulture Gypaetus barbatus in Qinghai Tibet Plateau China.</title>
        <authorList>
            <person name="Meng X."/>
        </authorList>
    </citation>
    <scope>NUCLEOTIDE SEQUENCE [LARGE SCALE GENOMIC DNA]</scope>
    <source>
        <strain evidence="3 4">VUL4_2</strain>
    </source>
</reference>
<dbReference type="Pfam" id="PF00550">
    <property type="entry name" value="PP-binding"/>
    <property type="match status" value="1"/>
</dbReference>
<evidence type="ECO:0000259" key="2">
    <source>
        <dbReference type="PROSITE" id="PS50075"/>
    </source>
</evidence>
<feature type="compositionally biased region" description="Acidic residues" evidence="1">
    <location>
        <begin position="14"/>
        <end position="26"/>
    </location>
</feature>
<dbReference type="OrthoDB" id="4415238at2"/>
<evidence type="ECO:0000313" key="4">
    <source>
        <dbReference type="Proteomes" id="UP000186785"/>
    </source>
</evidence>
<dbReference type="EMBL" id="MQSV01000004">
    <property type="protein sequence ID" value="OKL47181.1"/>
    <property type="molecule type" value="Genomic_DNA"/>
</dbReference>
<dbReference type="STRING" id="1921764.BSR28_08230"/>
<gene>
    <name evidence="3" type="ORF">BSR29_06050</name>
</gene>
<dbReference type="Proteomes" id="UP000186785">
    <property type="component" value="Unassembled WGS sequence"/>
</dbReference>
<dbReference type="RefSeq" id="WP_073709415.1">
    <property type="nucleotide sequence ID" value="NZ_MQSV01000004.1"/>
</dbReference>
<dbReference type="PROSITE" id="PS50075">
    <property type="entry name" value="CARRIER"/>
    <property type="match status" value="1"/>
</dbReference>
<comment type="caution">
    <text evidence="3">The sequence shown here is derived from an EMBL/GenBank/DDBJ whole genome shotgun (WGS) entry which is preliminary data.</text>
</comment>
<sequence>MDLSALAALKAQLEEEDSTSEFESAEAAELSAVETGTPEVESASTDSLLEQLVGIIVPYLPGEAADFGLEKSFSELGLNQLSIWAIVAQIEEEFKVSLSDDMVAQWHNAQDMFTFLTNVTQDTES</sequence>
<dbReference type="InterPro" id="IPR009081">
    <property type="entry name" value="PP-bd_ACP"/>
</dbReference>
<feature type="region of interest" description="Disordered" evidence="1">
    <location>
        <begin position="14"/>
        <end position="37"/>
    </location>
</feature>
<feature type="domain" description="Carrier" evidence="2">
    <location>
        <begin position="43"/>
        <end position="120"/>
    </location>
</feature>
<name>A0A1Q5PKP3_9ACTO</name>
<keyword evidence="4" id="KW-1185">Reference proteome</keyword>
<dbReference type="SUPFAM" id="SSF47336">
    <property type="entry name" value="ACP-like"/>
    <property type="match status" value="1"/>
</dbReference>
<proteinExistence type="predicted"/>
<dbReference type="InterPro" id="IPR036736">
    <property type="entry name" value="ACP-like_sf"/>
</dbReference>
<protein>
    <recommendedName>
        <fullName evidence="2">Carrier domain-containing protein</fullName>
    </recommendedName>
</protein>
<dbReference type="Gene3D" id="1.10.1200.10">
    <property type="entry name" value="ACP-like"/>
    <property type="match status" value="1"/>
</dbReference>
<accession>A0A1Q5PKP3</accession>
<dbReference type="AlphaFoldDB" id="A0A1Q5PKP3"/>